<evidence type="ECO:0000256" key="2">
    <source>
        <dbReference type="ARBA" id="ARBA00022490"/>
    </source>
</evidence>
<keyword evidence="9" id="KW-1185">Reference proteome</keyword>
<dbReference type="InterPro" id="IPR019734">
    <property type="entry name" value="TPR_rpt"/>
</dbReference>
<feature type="compositionally biased region" description="Basic and acidic residues" evidence="6">
    <location>
        <begin position="412"/>
        <end position="433"/>
    </location>
</feature>
<comment type="subcellular location">
    <subcellularLocation>
        <location evidence="1">Cytoplasm</location>
    </subcellularLocation>
</comment>
<evidence type="ECO:0000256" key="1">
    <source>
        <dbReference type="ARBA" id="ARBA00004496"/>
    </source>
</evidence>
<organism evidence="8 9">
    <name type="scientific">Brachionus calyciflorus</name>
    <dbReference type="NCBI Taxonomy" id="104777"/>
    <lineage>
        <taxon>Eukaryota</taxon>
        <taxon>Metazoa</taxon>
        <taxon>Spiralia</taxon>
        <taxon>Gnathifera</taxon>
        <taxon>Rotifera</taxon>
        <taxon>Eurotatoria</taxon>
        <taxon>Monogononta</taxon>
        <taxon>Pseudotrocha</taxon>
        <taxon>Ploima</taxon>
        <taxon>Brachionidae</taxon>
        <taxon>Brachionus</taxon>
    </lineage>
</organism>
<evidence type="ECO:0000256" key="6">
    <source>
        <dbReference type="SAM" id="MobiDB-lite"/>
    </source>
</evidence>
<dbReference type="GO" id="GO:0006626">
    <property type="term" value="P:protein targeting to mitochondrion"/>
    <property type="evidence" value="ECO:0007669"/>
    <property type="project" value="TreeGrafter"/>
</dbReference>
<feature type="region of interest" description="Disordered" evidence="6">
    <location>
        <begin position="338"/>
        <end position="433"/>
    </location>
</feature>
<proteinExistence type="predicted"/>
<evidence type="ECO:0000256" key="3">
    <source>
        <dbReference type="ARBA" id="ARBA00022737"/>
    </source>
</evidence>
<dbReference type="EMBL" id="CAJNOC010000073">
    <property type="protein sequence ID" value="CAF0712360.1"/>
    <property type="molecule type" value="Genomic_DNA"/>
</dbReference>
<comment type="caution">
    <text evidence="8">The sequence shown here is derived from an EMBL/GenBank/DDBJ whole genome shotgun (WGS) entry which is preliminary data.</text>
</comment>
<keyword evidence="4 5" id="KW-0802">TPR repeat</keyword>
<dbReference type="AlphaFoldDB" id="A0A813LZD9"/>
<feature type="repeat" description="TPR" evidence="5">
    <location>
        <begin position="637"/>
        <end position="670"/>
    </location>
</feature>
<feature type="compositionally biased region" description="Basic and acidic residues" evidence="6">
    <location>
        <begin position="338"/>
        <end position="357"/>
    </location>
</feature>
<sequence>MTDVDFVADAKKKHDVPLEHLDFKHVEKCENVKELEKIYRVLISGVEGKYPDLENFVHEKIKRLSPTSRVLRKDNPIFTKQALSKAEQELIDNEILSFVKEIPNVEKKIVSNTEILNESERDTDIPPVRSAKQASIISSASKSSSQTIQETKKEISTSKKSVKPKDYREWEKIEKQIENELEDKNDNESISKVSKDKTVVNHGRDLSKNLVKELPKEVPVENMDDTKRSIKADQEKCKGNEAYASGSYAEAVAYYSRSIKLFPNAASYNNRALAYIKMEQWEKAIQDCNEVLKYEKDNIKALLRRATAYHKRKNFDKANIDIDRCLVLDPNDKKAQDLKKQIEADHKKDTEDKERVKSIGGNRLKIEETDGSDEESEQEEEAKKEIEKKLDEPKKKINIAEVESDESDSEEETIKKFENQEEKTDERLKTDESKLNPVNEQPTQIETSKIETKVVFELPDSVLKLKDKATELFSNGQYGDAIEYYTKSIDELKALKSHNTTEINKNLSVLFNNRASCYQHIGDFKNCMKDCESGLDLVEDNFSLKCKLLFKKAHALEMSEKYEESFSTYEILMKMDSKFKNVQLNYNRVRNILSQSGHLNKIREKSETKISTSDLEIKKPPQVDINQLELENKQKLYDEYKMKGNDFVKLNNYEKACEFYSKCIDLDPSNSIAYSNRSLCYIKLNKSDLAIKDTSFVIEKEANNVKALYRRALAYKDKKNYETSLKDLNKILSIEPNNQIAKSELNSIQNIIHKDVQKNIEKTTNQTLIQEVEEQPVKERISEAKVEIKSETKLASKKETPQLTPILNTPKKTYDFTSISNGYEFLQAWNSISPKDLDSYTNLLSNIDPKNLHKFIGSKLDDDMLTKLIKCVHRLSNENADLIRDKYSIDNYLESISKTQRFEITKLFISKEQKLMLTEAIVKTSNADKLRKLYSI</sequence>
<dbReference type="PANTHER" id="PTHR45984:SF1">
    <property type="entry name" value="SPAG1 AXONEMAL DYNEIN ASSEMBLY FACTOR"/>
    <property type="match status" value="1"/>
</dbReference>
<feature type="compositionally biased region" description="Basic and acidic residues" evidence="6">
    <location>
        <begin position="381"/>
        <end position="395"/>
    </location>
</feature>
<gene>
    <name evidence="8" type="ORF">OXX778_LOCUS1203</name>
</gene>
<accession>A0A813LZD9</accession>
<dbReference type="SMART" id="SM00028">
    <property type="entry name" value="TPR"/>
    <property type="match status" value="9"/>
</dbReference>
<dbReference type="OrthoDB" id="2942533at2759"/>
<dbReference type="SUPFAM" id="SSF48452">
    <property type="entry name" value="TPR-like"/>
    <property type="match status" value="3"/>
</dbReference>
<dbReference type="PROSITE" id="PS50005">
    <property type="entry name" value="TPR"/>
    <property type="match status" value="4"/>
</dbReference>
<feature type="compositionally biased region" description="Acidic residues" evidence="6">
    <location>
        <begin position="369"/>
        <end position="380"/>
    </location>
</feature>
<dbReference type="Gene3D" id="1.25.40.10">
    <property type="entry name" value="Tetratricopeptide repeat domain"/>
    <property type="match status" value="3"/>
</dbReference>
<dbReference type="Proteomes" id="UP000663879">
    <property type="component" value="Unassembled WGS sequence"/>
</dbReference>
<feature type="compositionally biased region" description="Low complexity" evidence="6">
    <location>
        <begin position="130"/>
        <end position="146"/>
    </location>
</feature>
<evidence type="ECO:0000313" key="9">
    <source>
        <dbReference type="Proteomes" id="UP000663879"/>
    </source>
</evidence>
<feature type="repeat" description="TPR" evidence="5">
    <location>
        <begin position="265"/>
        <end position="298"/>
    </location>
</feature>
<dbReference type="InterPro" id="IPR025986">
    <property type="entry name" value="RPAP3-like_C"/>
</dbReference>
<protein>
    <recommendedName>
        <fullName evidence="7">RNA-polymerase II-associated protein 3-like C-terminal domain-containing protein</fullName>
    </recommendedName>
</protein>
<dbReference type="Pfam" id="PF00515">
    <property type="entry name" value="TPR_1"/>
    <property type="match status" value="1"/>
</dbReference>
<dbReference type="GO" id="GO:0031072">
    <property type="term" value="F:heat shock protein binding"/>
    <property type="evidence" value="ECO:0007669"/>
    <property type="project" value="TreeGrafter"/>
</dbReference>
<evidence type="ECO:0000259" key="7">
    <source>
        <dbReference type="Pfam" id="PF13877"/>
    </source>
</evidence>
<keyword evidence="2" id="KW-0963">Cytoplasm</keyword>
<evidence type="ECO:0000313" key="8">
    <source>
        <dbReference type="EMBL" id="CAF0712360.1"/>
    </source>
</evidence>
<feature type="repeat" description="TPR" evidence="5">
    <location>
        <begin position="299"/>
        <end position="332"/>
    </location>
</feature>
<feature type="compositionally biased region" description="Basic and acidic residues" evidence="6">
    <location>
        <begin position="150"/>
        <end position="160"/>
    </location>
</feature>
<reference evidence="8" key="1">
    <citation type="submission" date="2021-02" db="EMBL/GenBank/DDBJ databases">
        <authorList>
            <person name="Nowell W R."/>
        </authorList>
    </citation>
    <scope>NUCLEOTIDE SEQUENCE</scope>
    <source>
        <strain evidence="8">Ploen Becks lab</strain>
    </source>
</reference>
<feature type="compositionally biased region" description="Acidic residues" evidence="6">
    <location>
        <begin position="402"/>
        <end position="411"/>
    </location>
</feature>
<dbReference type="GO" id="GO:0005739">
    <property type="term" value="C:mitochondrion"/>
    <property type="evidence" value="ECO:0007669"/>
    <property type="project" value="TreeGrafter"/>
</dbReference>
<name>A0A813LZD9_9BILA</name>
<dbReference type="GO" id="GO:0005829">
    <property type="term" value="C:cytosol"/>
    <property type="evidence" value="ECO:0007669"/>
    <property type="project" value="TreeGrafter"/>
</dbReference>
<dbReference type="InterPro" id="IPR051982">
    <property type="entry name" value="CiliaryAsmbly_MitoImport"/>
</dbReference>
<evidence type="ECO:0000256" key="4">
    <source>
        <dbReference type="ARBA" id="ARBA00022803"/>
    </source>
</evidence>
<dbReference type="Pfam" id="PF13181">
    <property type="entry name" value="TPR_8"/>
    <property type="match status" value="2"/>
</dbReference>
<dbReference type="InterPro" id="IPR011990">
    <property type="entry name" value="TPR-like_helical_dom_sf"/>
</dbReference>
<feature type="domain" description="RNA-polymerase II-associated protein 3-like C-terminal" evidence="7">
    <location>
        <begin position="820"/>
        <end position="914"/>
    </location>
</feature>
<dbReference type="PANTHER" id="PTHR45984">
    <property type="entry name" value="RNA (RNA) POLYMERASE II ASSOCIATED PROTEIN HOMOLOG"/>
    <property type="match status" value="1"/>
</dbReference>
<keyword evidence="3" id="KW-0677">Repeat</keyword>
<evidence type="ECO:0000256" key="5">
    <source>
        <dbReference type="PROSITE-ProRule" id="PRU00339"/>
    </source>
</evidence>
<feature type="repeat" description="TPR" evidence="5">
    <location>
        <begin position="705"/>
        <end position="738"/>
    </location>
</feature>
<dbReference type="Pfam" id="PF13877">
    <property type="entry name" value="RPAP3_C"/>
    <property type="match status" value="1"/>
</dbReference>
<feature type="region of interest" description="Disordered" evidence="6">
    <location>
        <begin position="119"/>
        <end position="160"/>
    </location>
</feature>